<protein>
    <submittedName>
        <fullName evidence="2">Uncharacterized protein</fullName>
    </submittedName>
</protein>
<organism evidence="2 3">
    <name type="scientific">Exophiala viscosa</name>
    <dbReference type="NCBI Taxonomy" id="2486360"/>
    <lineage>
        <taxon>Eukaryota</taxon>
        <taxon>Fungi</taxon>
        <taxon>Dikarya</taxon>
        <taxon>Ascomycota</taxon>
        <taxon>Pezizomycotina</taxon>
        <taxon>Eurotiomycetes</taxon>
        <taxon>Chaetothyriomycetidae</taxon>
        <taxon>Chaetothyriales</taxon>
        <taxon>Herpotrichiellaceae</taxon>
        <taxon>Exophiala</taxon>
    </lineage>
</organism>
<reference evidence="2" key="1">
    <citation type="journal article" date="2022" name="bioRxiv">
        <title>Deciphering the potential niche of two novel black yeast fungi from a biological soil crust based on their genomes, phenotypes, and melanin regulation.</title>
        <authorList>
            <consortium name="DOE Joint Genome Institute"/>
            <person name="Carr E.C."/>
            <person name="Barton Q."/>
            <person name="Grambo S."/>
            <person name="Sullivan M."/>
            <person name="Renfro C.M."/>
            <person name="Kuo A."/>
            <person name="Pangilinan J."/>
            <person name="Lipzen A."/>
            <person name="Keymanesh K."/>
            <person name="Savage E."/>
            <person name="Barry K."/>
            <person name="Grigoriev I.V."/>
            <person name="Riekhof W.R."/>
            <person name="Harris S.S."/>
        </authorList>
    </citation>
    <scope>NUCLEOTIDE SEQUENCE</scope>
    <source>
        <strain evidence="2">JF 03-4F</strain>
    </source>
</reference>
<proteinExistence type="predicted"/>
<gene>
    <name evidence="2" type="ORF">EDD36DRAFT_497793</name>
</gene>
<comment type="caution">
    <text evidence="2">The sequence shown here is derived from an EMBL/GenBank/DDBJ whole genome shotgun (WGS) entry which is preliminary data.</text>
</comment>
<dbReference type="AlphaFoldDB" id="A0AAN6DSZ9"/>
<sequence>MGPRILTLGHMAKAIKTERKEETTDPEMLLPGQMRLYSYYRPGLVAGSYMVEAKQTITTFSTPEVGVSSLDVWNTTVGDTTNALAGQTFNVVVPRFTLDPAIINSYYPPDGHQDEGRILPHIVLNDPHYPWEVAAGNTGDNMREPVDLQHIPKQDGTAERRYRGLVPWVALLVFDPAELRLTADEGKPLLKPTGLTPDFNKQDPKGVFRMKVSDYFNIDQSSRINFEAGIDNFSGIRTTEGNVDVIFPTKAQFLQIFQNAADTDTNKLGVEAFKYMSHVRHILTDGIPDAGVEEHGLFSIVISPRTGAYNITTPTTQICHLVSIENVDSTLSTSWLTKDPVVDRIGMISLFSWIYTALPPNPVNFVDTVRNLTENQQMLTVDQNVLQDLSKQALATSPAWNATISRLDSGYTLARWRTQTGECTVAFNRGPLVPQPVPWPGTATTAIGTASRLADTIDSSNTSQDYQILDQQTGIMDVSYASAWQVGKLLAISDTVFSAALMRFRSLVHNATTQKTLMEVNNVLPIHKILASTSQRVADVKSRSIKSAVDPQRVKPVAKNSPTVDLHSPSNLPKFAKNVHDVVGTHAGSGEDPIYNEFNEAGANNSDWAIIHTWLCDKLHLGGIPNHYLFPEPAFLPSESLRFFYIDSFWLDCLIDGALSVANHLDVDDDIIRRTIKQWFNLYLRTPVPDANYAPQIPCYGFVIRSKLIQAMPDLRITVTWTPAPGVSETIVDKRATVCRWTRIDNETLMCLLDRQPEELASIVLAQPPHQQRFSFGAYLDAEAVTFHMRTLYTQGAPTGEWPEKYLDPKQYPVNSWFNFESRMLHIQVMADQLNKALRFGPQAQKDATSPGYADTQSNSCEIGLELNDPSYYFKITPTKNATFTQRVRQLYVRERTKTDYQEPTEVSTTKRVLLTAKDEPNPPPPAALHLQEAKKPTATAASKPSPTLHVPRGPSKQLKIQPTNLSRRSPPTASGTTLHAFSRSSISANFDIYIYPDHHQVPERLAVAHGFRTYNSNDFIPTLNQYFFDLIFSIRKRDSVDVQTKNPDGSIKHDGTTAKLLKIEVDIPMETALSALPGGPPLVSSQSSAGVAGHKNVEPLLTDNYDGPGVHMLSNQRFVPFLFYHVTPDMGSTLHIELIPRSTALLDPNGNSNFVIRINNSKTDEISFSLGEANICPIRTKTQELIDGIPKDADHGRGECAVAMTEWYSTTARPEGEPARTQYSVLKWDTRDD</sequence>
<dbReference type="Proteomes" id="UP001203852">
    <property type="component" value="Unassembled WGS sequence"/>
</dbReference>
<evidence type="ECO:0000313" key="2">
    <source>
        <dbReference type="EMBL" id="KAI1610923.1"/>
    </source>
</evidence>
<evidence type="ECO:0000313" key="3">
    <source>
        <dbReference type="Proteomes" id="UP001203852"/>
    </source>
</evidence>
<feature type="region of interest" description="Disordered" evidence="1">
    <location>
        <begin position="916"/>
        <end position="978"/>
    </location>
</feature>
<accession>A0AAN6DSZ9</accession>
<feature type="compositionally biased region" description="Polar residues" evidence="1">
    <location>
        <begin position="959"/>
        <end position="978"/>
    </location>
</feature>
<feature type="compositionally biased region" description="Low complexity" evidence="1">
    <location>
        <begin position="937"/>
        <end position="948"/>
    </location>
</feature>
<evidence type="ECO:0000256" key="1">
    <source>
        <dbReference type="SAM" id="MobiDB-lite"/>
    </source>
</evidence>
<name>A0AAN6DSZ9_9EURO</name>
<dbReference type="EMBL" id="MU404357">
    <property type="protein sequence ID" value="KAI1610923.1"/>
    <property type="molecule type" value="Genomic_DNA"/>
</dbReference>
<keyword evidence="3" id="KW-1185">Reference proteome</keyword>